<keyword evidence="2" id="KW-0812">Transmembrane</keyword>
<gene>
    <name evidence="3" type="ORF">CIHUM_00890</name>
</gene>
<sequence>MSSVSTNPPKKPITKRWWFWAIIVVVALAVIGSLGDSSESGSSSDSAATEAKSEEAATAAASQESEQAEDPSEQTEEPSEQTEKPEAETVEFGGQEWTCLPVPEDLLGRLLDGSSYNVGDLGVDKSTMVRGVDNFFVAAEVIYPGDKTPFKAVFTSPIDGTGPITSATKGTAQLFNWPETPNGKLDGAYAAEKCLKKV</sequence>
<feature type="compositionally biased region" description="Low complexity" evidence="1">
    <location>
        <begin position="35"/>
        <end position="65"/>
    </location>
</feature>
<accession>A0ABY7UB58</accession>
<evidence type="ECO:0000313" key="4">
    <source>
        <dbReference type="Proteomes" id="UP001220577"/>
    </source>
</evidence>
<evidence type="ECO:0000256" key="2">
    <source>
        <dbReference type="SAM" id="Phobius"/>
    </source>
</evidence>
<organism evidence="3 4">
    <name type="scientific">Corynebacterium ihumii</name>
    <dbReference type="NCBI Taxonomy" id="1232427"/>
    <lineage>
        <taxon>Bacteria</taxon>
        <taxon>Bacillati</taxon>
        <taxon>Actinomycetota</taxon>
        <taxon>Actinomycetes</taxon>
        <taxon>Mycobacteriales</taxon>
        <taxon>Corynebacteriaceae</taxon>
        <taxon>Corynebacterium</taxon>
    </lineage>
</organism>
<feature type="region of interest" description="Disordered" evidence="1">
    <location>
        <begin position="35"/>
        <end position="93"/>
    </location>
</feature>
<dbReference type="Proteomes" id="UP001220577">
    <property type="component" value="Chromosome"/>
</dbReference>
<feature type="compositionally biased region" description="Acidic residues" evidence="1">
    <location>
        <begin position="66"/>
        <end position="80"/>
    </location>
</feature>
<evidence type="ECO:0000256" key="1">
    <source>
        <dbReference type="SAM" id="MobiDB-lite"/>
    </source>
</evidence>
<feature type="transmembrane region" description="Helical" evidence="2">
    <location>
        <begin position="17"/>
        <end position="35"/>
    </location>
</feature>
<reference evidence="3 4" key="1">
    <citation type="submission" date="2020-10" db="EMBL/GenBank/DDBJ databases">
        <title>Complete genome sequence of Corynebacterium ihumii DSM 45751.</title>
        <authorList>
            <person name="Ruckert C."/>
            <person name="Albersmeier A."/>
            <person name="Busche T."/>
            <person name="Jaenicke S."/>
            <person name="Winkler A."/>
            <person name="Friethjonsson O.H."/>
            <person name="Hreggviethsson G.O."/>
            <person name="Lambert C."/>
            <person name="Badcock D."/>
            <person name="Bernaerts K."/>
            <person name="Anne J."/>
            <person name="Economou A."/>
            <person name="Kalinowski J."/>
        </authorList>
    </citation>
    <scope>NUCLEOTIDE SEQUENCE [LARGE SCALE GENOMIC DNA]</scope>
    <source>
        <strain evidence="3 4">DSM 45751</strain>
    </source>
</reference>
<protein>
    <recommendedName>
        <fullName evidence="5">Secreted protein</fullName>
    </recommendedName>
</protein>
<evidence type="ECO:0000313" key="3">
    <source>
        <dbReference type="EMBL" id="WCZ33626.1"/>
    </source>
</evidence>
<evidence type="ECO:0008006" key="5">
    <source>
        <dbReference type="Google" id="ProtNLM"/>
    </source>
</evidence>
<dbReference type="EMBL" id="CP063190">
    <property type="protein sequence ID" value="WCZ33626.1"/>
    <property type="molecule type" value="Genomic_DNA"/>
</dbReference>
<keyword evidence="4" id="KW-1185">Reference proteome</keyword>
<proteinExistence type="predicted"/>
<keyword evidence="2" id="KW-1133">Transmembrane helix</keyword>
<keyword evidence="2" id="KW-0472">Membrane</keyword>
<name>A0ABY7UB58_9CORY</name>
<dbReference type="RefSeq" id="WP_034996982.1">
    <property type="nucleotide sequence ID" value="NZ_CP063190.1"/>
</dbReference>